<dbReference type="Proteomes" id="UP000282195">
    <property type="component" value="Chromosome"/>
</dbReference>
<dbReference type="PANTHER" id="PTHR33164">
    <property type="entry name" value="TRANSCRIPTIONAL REGULATOR, MARR FAMILY"/>
    <property type="match status" value="1"/>
</dbReference>
<keyword evidence="3" id="KW-0804">Transcription</keyword>
<dbReference type="KEGG" id="rjg:CCGE525_16400"/>
<dbReference type="AlphaFoldDB" id="A0A387FN42"/>
<dbReference type="PROSITE" id="PS50995">
    <property type="entry name" value="HTH_MARR_2"/>
    <property type="match status" value="1"/>
</dbReference>
<protein>
    <submittedName>
        <fullName evidence="5">MarR family transcriptional regulator</fullName>
    </submittedName>
</protein>
<dbReference type="InterPro" id="IPR023187">
    <property type="entry name" value="Tscrpt_reg_MarR-type_CS"/>
</dbReference>
<name>A0A387FN42_9HYPH</name>
<dbReference type="SUPFAM" id="SSF46785">
    <property type="entry name" value="Winged helix' DNA-binding domain"/>
    <property type="match status" value="1"/>
</dbReference>
<dbReference type="PRINTS" id="PR00598">
    <property type="entry name" value="HTHMARR"/>
</dbReference>
<keyword evidence="2" id="KW-0238">DNA-binding</keyword>
<dbReference type="InterPro" id="IPR036390">
    <property type="entry name" value="WH_DNA-bd_sf"/>
</dbReference>
<dbReference type="GO" id="GO:0003677">
    <property type="term" value="F:DNA binding"/>
    <property type="evidence" value="ECO:0007669"/>
    <property type="project" value="UniProtKB-KW"/>
</dbReference>
<dbReference type="EMBL" id="CP032694">
    <property type="protein sequence ID" value="AYG60218.1"/>
    <property type="molecule type" value="Genomic_DNA"/>
</dbReference>
<feature type="domain" description="HTH marR-type" evidence="4">
    <location>
        <begin position="25"/>
        <end position="159"/>
    </location>
</feature>
<dbReference type="Pfam" id="PF01047">
    <property type="entry name" value="MarR"/>
    <property type="match status" value="1"/>
</dbReference>
<dbReference type="InterPro" id="IPR039422">
    <property type="entry name" value="MarR/SlyA-like"/>
</dbReference>
<gene>
    <name evidence="5" type="ORF">CCGE525_16400</name>
</gene>
<dbReference type="PANTHER" id="PTHR33164:SF43">
    <property type="entry name" value="HTH-TYPE TRANSCRIPTIONAL REPRESSOR YETL"/>
    <property type="match status" value="1"/>
</dbReference>
<evidence type="ECO:0000313" key="6">
    <source>
        <dbReference type="Proteomes" id="UP000282195"/>
    </source>
</evidence>
<evidence type="ECO:0000256" key="2">
    <source>
        <dbReference type="ARBA" id="ARBA00023125"/>
    </source>
</evidence>
<accession>A0A387FN42</accession>
<keyword evidence="6" id="KW-1185">Reference proteome</keyword>
<dbReference type="SMART" id="SM00347">
    <property type="entry name" value="HTH_MARR"/>
    <property type="match status" value="1"/>
</dbReference>
<dbReference type="RefSeq" id="WP_120705208.1">
    <property type="nucleotide sequence ID" value="NZ_CP032694.1"/>
</dbReference>
<evidence type="ECO:0000256" key="1">
    <source>
        <dbReference type="ARBA" id="ARBA00023015"/>
    </source>
</evidence>
<proteinExistence type="predicted"/>
<evidence type="ECO:0000259" key="4">
    <source>
        <dbReference type="PROSITE" id="PS50995"/>
    </source>
</evidence>
<dbReference type="GO" id="GO:0003700">
    <property type="term" value="F:DNA-binding transcription factor activity"/>
    <property type="evidence" value="ECO:0007669"/>
    <property type="project" value="InterPro"/>
</dbReference>
<dbReference type="PROSITE" id="PS01117">
    <property type="entry name" value="HTH_MARR_1"/>
    <property type="match status" value="1"/>
</dbReference>
<dbReference type="GO" id="GO:0006950">
    <property type="term" value="P:response to stress"/>
    <property type="evidence" value="ECO:0007669"/>
    <property type="project" value="TreeGrafter"/>
</dbReference>
<organism evidence="5 6">
    <name type="scientific">Rhizobium jaguaris</name>
    <dbReference type="NCBI Taxonomy" id="1312183"/>
    <lineage>
        <taxon>Bacteria</taxon>
        <taxon>Pseudomonadati</taxon>
        <taxon>Pseudomonadota</taxon>
        <taxon>Alphaproteobacteria</taxon>
        <taxon>Hyphomicrobiales</taxon>
        <taxon>Rhizobiaceae</taxon>
        <taxon>Rhizobium/Agrobacterium group</taxon>
        <taxon>Rhizobium</taxon>
    </lineage>
</organism>
<dbReference type="InterPro" id="IPR036388">
    <property type="entry name" value="WH-like_DNA-bd_sf"/>
</dbReference>
<dbReference type="OrthoDB" id="7063965at2"/>
<reference evidence="5 6" key="1">
    <citation type="submission" date="2018-10" db="EMBL/GenBank/DDBJ databases">
        <title>Rhizobium etli, R. leguminosarum and a new Rhizobium genospecies from Phaseolus dumosus.</title>
        <authorList>
            <person name="Ramirez-Puebla S.T."/>
            <person name="Rogel-Hernandez M.A."/>
            <person name="Guerrero G."/>
            <person name="Ormeno-Orrillo E."/>
            <person name="Martinez-Romero J.C."/>
            <person name="Negrete-Yankelevich S."/>
            <person name="Martinez-Romero E."/>
        </authorList>
    </citation>
    <scope>NUCLEOTIDE SEQUENCE [LARGE SCALE GENOMIC DNA]</scope>
    <source>
        <strain evidence="5 6">CCGE525</strain>
    </source>
</reference>
<sequence>MAESESGTVDLEIIVQGTQEGKKQELRLWLRMLSTTKLISQEIRRRLRNEFGATLPQFDLMAQLYRERDGLRLGELSKRTMVTNGNVTGLVERLETDGLVLRETPDGDRRVTVAKLTKKGEELFAAMAAAHEGWLRDMMGDVDPAIIAELWRDIGGVKSSVNNHLSGAAFE</sequence>
<dbReference type="InterPro" id="IPR000835">
    <property type="entry name" value="HTH_MarR-typ"/>
</dbReference>
<evidence type="ECO:0000313" key="5">
    <source>
        <dbReference type="EMBL" id="AYG60218.1"/>
    </source>
</evidence>
<evidence type="ECO:0000256" key="3">
    <source>
        <dbReference type="ARBA" id="ARBA00023163"/>
    </source>
</evidence>
<dbReference type="Gene3D" id="1.10.10.10">
    <property type="entry name" value="Winged helix-like DNA-binding domain superfamily/Winged helix DNA-binding domain"/>
    <property type="match status" value="1"/>
</dbReference>
<keyword evidence="1" id="KW-0805">Transcription regulation</keyword>